<name>A0A4C1X490_EUMVA</name>
<comment type="caution">
    <text evidence="1">The sequence shown here is derived from an EMBL/GenBank/DDBJ whole genome shotgun (WGS) entry which is preliminary data.</text>
</comment>
<dbReference type="EMBL" id="BGZK01000738">
    <property type="protein sequence ID" value="GBP58531.1"/>
    <property type="molecule type" value="Genomic_DNA"/>
</dbReference>
<dbReference type="AlphaFoldDB" id="A0A4C1X490"/>
<proteinExistence type="predicted"/>
<keyword evidence="2" id="KW-1185">Reference proteome</keyword>
<organism evidence="1 2">
    <name type="scientific">Eumeta variegata</name>
    <name type="common">Bagworm moth</name>
    <name type="synonym">Eumeta japonica</name>
    <dbReference type="NCBI Taxonomy" id="151549"/>
    <lineage>
        <taxon>Eukaryota</taxon>
        <taxon>Metazoa</taxon>
        <taxon>Ecdysozoa</taxon>
        <taxon>Arthropoda</taxon>
        <taxon>Hexapoda</taxon>
        <taxon>Insecta</taxon>
        <taxon>Pterygota</taxon>
        <taxon>Neoptera</taxon>
        <taxon>Endopterygota</taxon>
        <taxon>Lepidoptera</taxon>
        <taxon>Glossata</taxon>
        <taxon>Ditrysia</taxon>
        <taxon>Tineoidea</taxon>
        <taxon>Psychidae</taxon>
        <taxon>Oiketicinae</taxon>
        <taxon>Eumeta</taxon>
    </lineage>
</organism>
<dbReference type="OrthoDB" id="8193815at2759"/>
<reference evidence="1 2" key="1">
    <citation type="journal article" date="2019" name="Commun. Biol.">
        <title>The bagworm genome reveals a unique fibroin gene that provides high tensile strength.</title>
        <authorList>
            <person name="Kono N."/>
            <person name="Nakamura H."/>
            <person name="Ohtoshi R."/>
            <person name="Tomita M."/>
            <person name="Numata K."/>
            <person name="Arakawa K."/>
        </authorList>
    </citation>
    <scope>NUCLEOTIDE SEQUENCE [LARGE SCALE GENOMIC DNA]</scope>
</reference>
<gene>
    <name evidence="1" type="ORF">EVAR_34533_1</name>
</gene>
<accession>A0A4C1X490</accession>
<evidence type="ECO:0000313" key="2">
    <source>
        <dbReference type="Proteomes" id="UP000299102"/>
    </source>
</evidence>
<evidence type="ECO:0000313" key="1">
    <source>
        <dbReference type="EMBL" id="GBP58531.1"/>
    </source>
</evidence>
<sequence length="140" mass="16705">MFVWNSVHLTHTDAKLFPDPLIDFVSLYHEPYSIYVAFGRRRRRRSLTQIREKQHFSNILQKLYEWLDNLMTGYVDERISDGASNRSKGRQTETMEDDLKKVAGPLWLRTAKQRNEWKALEEAFVERQAVKRGEKTECRE</sequence>
<dbReference type="Proteomes" id="UP000299102">
    <property type="component" value="Unassembled WGS sequence"/>
</dbReference>
<protein>
    <submittedName>
        <fullName evidence="1">Uncharacterized protein</fullName>
    </submittedName>
</protein>